<dbReference type="Proteomes" id="UP001230035">
    <property type="component" value="Unassembled WGS sequence"/>
</dbReference>
<sequence length="55" mass="6460">MEINWVIIGIVVVFGLGLVAYLIRQNQKDQEKVNRHFNSDFPSNLEEEDELNNDR</sequence>
<keyword evidence="2" id="KW-0812">Transmembrane</keyword>
<evidence type="ECO:0000256" key="2">
    <source>
        <dbReference type="SAM" id="Phobius"/>
    </source>
</evidence>
<reference evidence="3 4" key="1">
    <citation type="submission" date="2023-05" db="EMBL/GenBank/DDBJ databases">
        <title>Flavobacterium sedimenti sp. nov., isolated from the sediment.</title>
        <authorList>
            <person name="Wu N."/>
        </authorList>
    </citation>
    <scope>NUCLEOTIDE SEQUENCE [LARGE SCALE GENOMIC DNA]</scope>
    <source>
        <strain evidence="3 4">YZ-48</strain>
    </source>
</reference>
<keyword evidence="2" id="KW-0472">Membrane</keyword>
<comment type="caution">
    <text evidence="3">The sequence shown here is derived from an EMBL/GenBank/DDBJ whole genome shotgun (WGS) entry which is preliminary data.</text>
</comment>
<dbReference type="EMBL" id="JASGBP010000003">
    <property type="protein sequence ID" value="MDI9257151.1"/>
    <property type="molecule type" value="Genomic_DNA"/>
</dbReference>
<feature type="region of interest" description="Disordered" evidence="1">
    <location>
        <begin position="30"/>
        <end position="55"/>
    </location>
</feature>
<dbReference type="RefSeq" id="WP_283238834.1">
    <property type="nucleotide sequence ID" value="NZ_JASGBP010000003.1"/>
</dbReference>
<keyword evidence="2" id="KW-1133">Transmembrane helix</keyword>
<gene>
    <name evidence="3" type="ORF">QHT84_06960</name>
</gene>
<feature type="compositionally biased region" description="Acidic residues" evidence="1">
    <location>
        <begin position="45"/>
        <end position="55"/>
    </location>
</feature>
<feature type="transmembrane region" description="Helical" evidence="2">
    <location>
        <begin position="6"/>
        <end position="23"/>
    </location>
</feature>
<name>A0ABT6XPZ6_9FLAO</name>
<keyword evidence="4" id="KW-1185">Reference proteome</keyword>
<protein>
    <submittedName>
        <fullName evidence="3">Uncharacterized protein</fullName>
    </submittedName>
</protein>
<evidence type="ECO:0000313" key="3">
    <source>
        <dbReference type="EMBL" id="MDI9257151.1"/>
    </source>
</evidence>
<accession>A0ABT6XPZ6</accession>
<organism evidence="3 4">
    <name type="scientific">Flavobacterium sedimenticola</name>
    <dbReference type="NCBI Taxonomy" id="3043286"/>
    <lineage>
        <taxon>Bacteria</taxon>
        <taxon>Pseudomonadati</taxon>
        <taxon>Bacteroidota</taxon>
        <taxon>Flavobacteriia</taxon>
        <taxon>Flavobacteriales</taxon>
        <taxon>Flavobacteriaceae</taxon>
        <taxon>Flavobacterium</taxon>
    </lineage>
</organism>
<proteinExistence type="predicted"/>
<evidence type="ECO:0000313" key="4">
    <source>
        <dbReference type="Proteomes" id="UP001230035"/>
    </source>
</evidence>
<evidence type="ECO:0000256" key="1">
    <source>
        <dbReference type="SAM" id="MobiDB-lite"/>
    </source>
</evidence>